<evidence type="ECO:0000256" key="2">
    <source>
        <dbReference type="ARBA" id="ARBA00006084"/>
    </source>
</evidence>
<dbReference type="Pfam" id="PF04699">
    <property type="entry name" value="P16-Arc"/>
    <property type="match status" value="1"/>
</dbReference>
<evidence type="ECO:0000256" key="5">
    <source>
        <dbReference type="ARBA" id="ARBA00060329"/>
    </source>
</evidence>
<comment type="caution">
    <text evidence="7">The sequence shown here is derived from an EMBL/GenBank/DDBJ whole genome shotgun (WGS) entry which is preliminary data.</text>
</comment>
<comment type="function">
    <text evidence="5">Functions as a component of the Arp2/3 complex which is involved in regulation of actin polymerization and together with an activating nucleation-promoting factor (NPF) mediates the formation of branched actin networks.</text>
</comment>
<evidence type="ECO:0000313" key="8">
    <source>
        <dbReference type="Proteomes" id="UP001177023"/>
    </source>
</evidence>
<evidence type="ECO:0000256" key="4">
    <source>
        <dbReference type="ARBA" id="ARBA00023212"/>
    </source>
</evidence>
<dbReference type="AlphaFoldDB" id="A0AA36G425"/>
<evidence type="ECO:0000313" key="7">
    <source>
        <dbReference type="EMBL" id="CAJ0577472.1"/>
    </source>
</evidence>
<organism evidence="7 8">
    <name type="scientific">Mesorhabditis spiculigera</name>
    <dbReference type="NCBI Taxonomy" id="96644"/>
    <lineage>
        <taxon>Eukaryota</taxon>
        <taxon>Metazoa</taxon>
        <taxon>Ecdysozoa</taxon>
        <taxon>Nematoda</taxon>
        <taxon>Chromadorea</taxon>
        <taxon>Rhabditida</taxon>
        <taxon>Rhabditina</taxon>
        <taxon>Rhabditomorpha</taxon>
        <taxon>Rhabditoidea</taxon>
        <taxon>Rhabditidae</taxon>
        <taxon>Mesorhabditinae</taxon>
        <taxon>Mesorhabditis</taxon>
    </lineage>
</organism>
<evidence type="ECO:0000256" key="1">
    <source>
        <dbReference type="ARBA" id="ARBA00004245"/>
    </source>
</evidence>
<gene>
    <name evidence="7" type="ORF">MSPICULIGERA_LOCUS15744</name>
</gene>
<dbReference type="PANTHER" id="PTHR12644">
    <property type="entry name" value="ARP2/3 COMPLEX 16 KD SUBUNIT P16-ARC"/>
    <property type="match status" value="1"/>
</dbReference>
<dbReference type="SUPFAM" id="SSF69103">
    <property type="entry name" value="Arp2/3 complex 16 kDa subunit ARPC5"/>
    <property type="match status" value="1"/>
</dbReference>
<feature type="non-terminal residue" evidence="7">
    <location>
        <position position="1"/>
    </location>
</feature>
<dbReference type="InterPro" id="IPR036743">
    <property type="entry name" value="ARPC5_sf"/>
</dbReference>
<comment type="subcellular location">
    <subcellularLocation>
        <location evidence="1">Cytoplasm</location>
        <location evidence="1">Cytoskeleton</location>
    </subcellularLocation>
</comment>
<comment type="function">
    <text evidence="6">Functions as component of the Arp2/3 complex which is involved in regulation of actin polymerization and together with an activating nucleation-promoting factor (NPF) mediates the formation of branched actin networks. Arp2/3 complex plays a critical role in the control of cell morphogenesis via the modulation of cell polarity development.</text>
</comment>
<sequence length="154" mass="17188">MAKNMMSADYRKIDVDALDEERYIEEEGQNAYDTGSSGPDERNVQAMLSSSRLVDALHAGLANPPLAAKDQQVKDRSTLLVVKVLQTFKNSEIEPAIKALSADEGDILMKYIYKGMELNQDTAVATSLLLWHSLVINHFGLGTIMRVFSERQRL</sequence>
<dbReference type="InterPro" id="IPR006789">
    <property type="entry name" value="ARPC5"/>
</dbReference>
<dbReference type="FunFam" id="1.25.40.190:FF:000003">
    <property type="entry name" value="Actin-related protein 2/3 complex subunit 5"/>
    <property type="match status" value="1"/>
</dbReference>
<reference evidence="7" key="1">
    <citation type="submission" date="2023-06" db="EMBL/GenBank/DDBJ databases">
        <authorList>
            <person name="Delattre M."/>
        </authorList>
    </citation>
    <scope>NUCLEOTIDE SEQUENCE</scope>
    <source>
        <strain evidence="7">AF72</strain>
    </source>
</reference>
<dbReference type="EMBL" id="CATQJA010002651">
    <property type="protein sequence ID" value="CAJ0577472.1"/>
    <property type="molecule type" value="Genomic_DNA"/>
</dbReference>
<comment type="similarity">
    <text evidence="2 6">Belongs to the ARPC5 family.</text>
</comment>
<keyword evidence="4 6" id="KW-0206">Cytoskeleton</keyword>
<dbReference type="GO" id="GO:0005885">
    <property type="term" value="C:Arp2/3 protein complex"/>
    <property type="evidence" value="ECO:0007669"/>
    <property type="project" value="InterPro"/>
</dbReference>
<protein>
    <recommendedName>
        <fullName evidence="6">Actin-related protein 2/3 complex subunit 5</fullName>
    </recommendedName>
</protein>
<dbReference type="PIRSF" id="PIRSF039096">
    <property type="entry name" value="p16-ARC"/>
    <property type="match status" value="1"/>
</dbReference>
<name>A0AA36G425_9BILA</name>
<dbReference type="Proteomes" id="UP001177023">
    <property type="component" value="Unassembled WGS sequence"/>
</dbReference>
<keyword evidence="3" id="KW-0963">Cytoplasm</keyword>
<accession>A0AA36G425</accession>
<dbReference type="Gene3D" id="1.25.40.190">
    <property type="entry name" value="Actin-related protein 2/3 complex subunit 5"/>
    <property type="match status" value="1"/>
</dbReference>
<proteinExistence type="inferred from homology"/>
<keyword evidence="8" id="KW-1185">Reference proteome</keyword>
<evidence type="ECO:0000256" key="6">
    <source>
        <dbReference type="RuleBase" id="RU004301"/>
    </source>
</evidence>
<dbReference type="GO" id="GO:0030833">
    <property type="term" value="P:regulation of actin filament polymerization"/>
    <property type="evidence" value="ECO:0007669"/>
    <property type="project" value="InterPro"/>
</dbReference>
<dbReference type="GO" id="GO:0034314">
    <property type="term" value="P:Arp2/3 complex-mediated actin nucleation"/>
    <property type="evidence" value="ECO:0007669"/>
    <property type="project" value="InterPro"/>
</dbReference>
<evidence type="ECO:0000256" key="3">
    <source>
        <dbReference type="ARBA" id="ARBA00022490"/>
    </source>
</evidence>